<reference evidence="2" key="1">
    <citation type="journal article" date="2019" name="Int. J. Syst. Evol. Microbiol.">
        <title>The Global Catalogue of Microorganisms (GCM) 10K type strain sequencing project: providing services to taxonomists for standard genome sequencing and annotation.</title>
        <authorList>
            <consortium name="The Broad Institute Genomics Platform"/>
            <consortium name="The Broad Institute Genome Sequencing Center for Infectious Disease"/>
            <person name="Wu L."/>
            <person name="Ma J."/>
        </authorList>
    </citation>
    <scope>NUCLEOTIDE SEQUENCE [LARGE SCALE GENOMIC DNA]</scope>
    <source>
        <strain evidence="2">CCUG 53903</strain>
    </source>
</reference>
<sequence length="90" mass="9140">MDDVPHGCNLLLSIEGSGTIDWNTGPDSQFDFAINTDPLNGTITVSATITSGPLTGDSGIAVPVLAHPNLDCALTGLRALTSEAAVVTFG</sequence>
<accession>A0ABW1CN86</accession>
<organism evidence="1 2">
    <name type="scientific">Nonomuraea insulae</name>
    <dbReference type="NCBI Taxonomy" id="1616787"/>
    <lineage>
        <taxon>Bacteria</taxon>
        <taxon>Bacillati</taxon>
        <taxon>Actinomycetota</taxon>
        <taxon>Actinomycetes</taxon>
        <taxon>Streptosporangiales</taxon>
        <taxon>Streptosporangiaceae</taxon>
        <taxon>Nonomuraea</taxon>
    </lineage>
</organism>
<gene>
    <name evidence="1" type="ORF">ACFPZ3_25360</name>
</gene>
<dbReference type="Proteomes" id="UP001596058">
    <property type="component" value="Unassembled WGS sequence"/>
</dbReference>
<name>A0ABW1CN86_9ACTN</name>
<dbReference type="RefSeq" id="WP_379516718.1">
    <property type="nucleotide sequence ID" value="NZ_JBHSPA010000028.1"/>
</dbReference>
<protein>
    <submittedName>
        <fullName evidence="1">Uncharacterized protein</fullName>
    </submittedName>
</protein>
<proteinExistence type="predicted"/>
<keyword evidence="2" id="KW-1185">Reference proteome</keyword>
<dbReference type="EMBL" id="JBHSPA010000028">
    <property type="protein sequence ID" value="MFC5827209.1"/>
    <property type="molecule type" value="Genomic_DNA"/>
</dbReference>
<comment type="caution">
    <text evidence="1">The sequence shown here is derived from an EMBL/GenBank/DDBJ whole genome shotgun (WGS) entry which is preliminary data.</text>
</comment>
<evidence type="ECO:0000313" key="1">
    <source>
        <dbReference type="EMBL" id="MFC5827209.1"/>
    </source>
</evidence>
<evidence type="ECO:0000313" key="2">
    <source>
        <dbReference type="Proteomes" id="UP001596058"/>
    </source>
</evidence>